<organism evidence="1 2">
    <name type="scientific">Mucilaginibacter polytrichastri</name>
    <dbReference type="NCBI Taxonomy" id="1302689"/>
    <lineage>
        <taxon>Bacteria</taxon>
        <taxon>Pseudomonadati</taxon>
        <taxon>Bacteroidota</taxon>
        <taxon>Sphingobacteriia</taxon>
        <taxon>Sphingobacteriales</taxon>
        <taxon>Sphingobacteriaceae</taxon>
        <taxon>Mucilaginibacter</taxon>
    </lineage>
</organism>
<evidence type="ECO:0008006" key="3">
    <source>
        <dbReference type="Google" id="ProtNLM"/>
    </source>
</evidence>
<dbReference type="RefSeq" id="WP_074488876.1">
    <property type="nucleotide sequence ID" value="NZ_FPAM01000013.1"/>
</dbReference>
<keyword evidence="2" id="KW-1185">Reference proteome</keyword>
<dbReference type="AlphaFoldDB" id="A0A1Q5ZWM3"/>
<dbReference type="OrthoDB" id="790983at2"/>
<reference evidence="1 2" key="1">
    <citation type="submission" date="2016-11" db="EMBL/GenBank/DDBJ databases">
        <title>Whole Genome Sequencing of Mucilaginibacter polytrichastri RG4-7(T) isolated from the moss sample.</title>
        <authorList>
            <person name="Li Y."/>
        </authorList>
    </citation>
    <scope>NUCLEOTIDE SEQUENCE [LARGE SCALE GENOMIC DNA]</scope>
    <source>
        <strain evidence="1 2">RG4-7</strain>
    </source>
</reference>
<dbReference type="Pfam" id="PF09357">
    <property type="entry name" value="RteC"/>
    <property type="match status" value="1"/>
</dbReference>
<dbReference type="STRING" id="1302689.RG47T_1593"/>
<sequence>MPKNNAREAFRLLKNRLKPIDNNDDRNIIEKFNDGSVLINDFLLEVRKMIISNPFTDKFEEIYFFKFEKPEYFSYKIYRKELFILLKQKPTSTENIIKEYFLEELKFISRFFKQHAFLYEYFRSGYTELDDILFLRNVSMQSALFPEPISLDIDFSTSGDYIFAQFIAYEGLQEFILGQLKQMDQIVSPGVIKSKKKWFDWTGEVINLVELGYGLYLSKQIGQGKAGLQEIFNWLEETFGVEIGIPANRFREIKRRKRLSRILLTDLIRDSLIGYMDSDNE</sequence>
<dbReference type="Proteomes" id="UP000186720">
    <property type="component" value="Unassembled WGS sequence"/>
</dbReference>
<accession>A0A1Q5ZWM3</accession>
<dbReference type="EMBL" id="MPPL01000001">
    <property type="protein sequence ID" value="OKS86143.1"/>
    <property type="molecule type" value="Genomic_DNA"/>
</dbReference>
<gene>
    <name evidence="1" type="ORF">RG47T_1593</name>
</gene>
<protein>
    <recommendedName>
        <fullName evidence="3">RteC protein</fullName>
    </recommendedName>
</protein>
<proteinExistence type="predicted"/>
<dbReference type="InterPro" id="IPR018534">
    <property type="entry name" value="Tet_reg_excision_RteC"/>
</dbReference>
<comment type="caution">
    <text evidence="1">The sequence shown here is derived from an EMBL/GenBank/DDBJ whole genome shotgun (WGS) entry which is preliminary data.</text>
</comment>
<evidence type="ECO:0000313" key="2">
    <source>
        <dbReference type="Proteomes" id="UP000186720"/>
    </source>
</evidence>
<evidence type="ECO:0000313" key="1">
    <source>
        <dbReference type="EMBL" id="OKS86143.1"/>
    </source>
</evidence>
<name>A0A1Q5ZWM3_9SPHI</name>